<dbReference type="RefSeq" id="WP_379190805.1">
    <property type="nucleotide sequence ID" value="NZ_JBHSOW010000092.1"/>
</dbReference>
<feature type="compositionally biased region" description="Low complexity" evidence="2">
    <location>
        <begin position="118"/>
        <end position="128"/>
    </location>
</feature>
<comment type="caution">
    <text evidence="3">The sequence shown here is derived from an EMBL/GenBank/DDBJ whole genome shotgun (WGS) entry which is preliminary data.</text>
</comment>
<sequence>MQQQDSSPMTPWQMWMSLSQRIHQQHCRLEEQQLIINRLIKQVTDLTERMKASESRPLYHIDSLSYHFDQLKVEKLDGTLNIGMTPPSEETVKEIGQLVMPGPSETKVHNPPPVAPLQQNGTNNNQQTSAPNVFPTPTSNPALSPDAANLRPPYPEIRGEVDFYLNKEAPARLIHLESEFGVSLDPYHRQLIIEDIRKQISSRIQYYIHSSIPNGASNQEALQVNELRQIKSDVWTKTTRDIDHALRAYLSRLQSNSSQA</sequence>
<evidence type="ECO:0000256" key="1">
    <source>
        <dbReference type="SAM" id="Coils"/>
    </source>
</evidence>
<dbReference type="InterPro" id="IPR019673">
    <property type="entry name" value="Spore_germination_GerPC"/>
</dbReference>
<organism evidence="3 4">
    <name type="scientific">Paenibacillus solisilvae</name>
    <dbReference type="NCBI Taxonomy" id="2486751"/>
    <lineage>
        <taxon>Bacteria</taxon>
        <taxon>Bacillati</taxon>
        <taxon>Bacillota</taxon>
        <taxon>Bacilli</taxon>
        <taxon>Bacillales</taxon>
        <taxon>Paenibacillaceae</taxon>
        <taxon>Paenibacillus</taxon>
    </lineage>
</organism>
<protein>
    <submittedName>
        <fullName evidence="3">Spore germination protein GerPC</fullName>
    </submittedName>
</protein>
<dbReference type="Proteomes" id="UP001596047">
    <property type="component" value="Unassembled WGS sequence"/>
</dbReference>
<reference evidence="4" key="1">
    <citation type="journal article" date="2019" name="Int. J. Syst. Evol. Microbiol.">
        <title>The Global Catalogue of Microorganisms (GCM) 10K type strain sequencing project: providing services to taxonomists for standard genome sequencing and annotation.</title>
        <authorList>
            <consortium name="The Broad Institute Genomics Platform"/>
            <consortium name="The Broad Institute Genome Sequencing Center for Infectious Disease"/>
            <person name="Wu L."/>
            <person name="Ma J."/>
        </authorList>
    </citation>
    <scope>NUCLEOTIDE SEQUENCE [LARGE SCALE GENOMIC DNA]</scope>
    <source>
        <strain evidence="4">CGMCC 1.3240</strain>
    </source>
</reference>
<gene>
    <name evidence="3" type="primary">gerPC</name>
    <name evidence="3" type="ORF">ACFPYJ_24250</name>
</gene>
<keyword evidence="1" id="KW-0175">Coiled coil</keyword>
<evidence type="ECO:0000313" key="3">
    <source>
        <dbReference type="EMBL" id="MFC5652172.1"/>
    </source>
</evidence>
<keyword evidence="4" id="KW-1185">Reference proteome</keyword>
<feature type="coiled-coil region" evidence="1">
    <location>
        <begin position="29"/>
        <end position="56"/>
    </location>
</feature>
<evidence type="ECO:0000256" key="2">
    <source>
        <dbReference type="SAM" id="MobiDB-lite"/>
    </source>
</evidence>
<proteinExistence type="predicted"/>
<feature type="region of interest" description="Disordered" evidence="2">
    <location>
        <begin position="103"/>
        <end position="134"/>
    </location>
</feature>
<name>A0ABW0W4H7_9BACL</name>
<dbReference type="EMBL" id="JBHSOW010000092">
    <property type="protein sequence ID" value="MFC5652172.1"/>
    <property type="molecule type" value="Genomic_DNA"/>
</dbReference>
<evidence type="ECO:0000313" key="4">
    <source>
        <dbReference type="Proteomes" id="UP001596047"/>
    </source>
</evidence>
<dbReference type="Pfam" id="PF10737">
    <property type="entry name" value="GerPC"/>
    <property type="match status" value="2"/>
</dbReference>
<accession>A0ABW0W4H7</accession>